<proteinExistence type="predicted"/>
<keyword evidence="2" id="KW-1185">Reference proteome</keyword>
<evidence type="ECO:0000313" key="2">
    <source>
        <dbReference type="Proteomes" id="UP000592181"/>
    </source>
</evidence>
<evidence type="ECO:0008006" key="3">
    <source>
        <dbReference type="Google" id="ProtNLM"/>
    </source>
</evidence>
<comment type="caution">
    <text evidence="1">The sequence shown here is derived from an EMBL/GenBank/DDBJ whole genome shotgun (WGS) entry which is preliminary data.</text>
</comment>
<protein>
    <recommendedName>
        <fullName evidence="3">DUF2971 domain-containing protein</fullName>
    </recommendedName>
</protein>
<sequence>MTGNVDAVDPDDLVWHYTDGHGLISILSGHALWATSSAFLNDRQEIALGGDLVARRIRELADGDDSGVLARLAAKVTTSTEHGEGPGTADFYILSASRHHDSLAMWRLYGGAAESYAIGLDPAAPLAVLGDADLPVGRENGLYLHHEPWQPVRYQEAEQIALVDGVVQALPGILERLGPVARDQAFDPQQPPSPELGHQIERLLDDIQEMLFLIKHPGFVDERESRYGVVLVTGGRERPSIPEIEARLLSYRPTAYGIAPFVRLTGGDPAGGPRGQVRPDPSPLPVRAVAISPSPNGPESTASLRRLLVRHGYDVPVLRSGIPFRG</sequence>
<organism evidence="1 2">
    <name type="scientific">Janibacter alkaliphilus</name>
    <dbReference type="NCBI Taxonomy" id="1069963"/>
    <lineage>
        <taxon>Bacteria</taxon>
        <taxon>Bacillati</taxon>
        <taxon>Actinomycetota</taxon>
        <taxon>Actinomycetes</taxon>
        <taxon>Micrococcales</taxon>
        <taxon>Intrasporangiaceae</taxon>
        <taxon>Janibacter</taxon>
    </lineage>
</organism>
<gene>
    <name evidence="1" type="ORF">BJY28_000970</name>
</gene>
<evidence type="ECO:0000313" key="1">
    <source>
        <dbReference type="EMBL" id="NYG36501.1"/>
    </source>
</evidence>
<dbReference type="AlphaFoldDB" id="A0A852XDF5"/>
<accession>A0A852XDF5</accession>
<reference evidence="1 2" key="1">
    <citation type="submission" date="2020-07" db="EMBL/GenBank/DDBJ databases">
        <title>Sequencing the genomes of 1000 actinobacteria strains.</title>
        <authorList>
            <person name="Klenk H.-P."/>
        </authorList>
    </citation>
    <scope>NUCLEOTIDE SEQUENCE [LARGE SCALE GENOMIC DNA]</scope>
    <source>
        <strain evidence="1 2">DSM 24723</strain>
    </source>
</reference>
<dbReference type="Proteomes" id="UP000592181">
    <property type="component" value="Unassembled WGS sequence"/>
</dbReference>
<dbReference type="EMBL" id="JACBZX010000001">
    <property type="protein sequence ID" value="NYG36501.1"/>
    <property type="molecule type" value="Genomic_DNA"/>
</dbReference>
<dbReference type="RefSeq" id="WP_179461998.1">
    <property type="nucleotide sequence ID" value="NZ_JACBZX010000001.1"/>
</dbReference>
<name>A0A852XDF5_9MICO</name>